<sequence length="387" mass="42324">MHASTILVALSAVASASASAIRLRGVDKPDLAVVRPDVVVAVERDAIVMDKRAEQTAAWVSVDDEGQPETTYTPSMTVVDGTTSIEHGAPHDITASVYTITEWGKITTSTGDPPNPTAKAKSGQGAFARCHNMDGDNAPFCEPSSNSTLFVGSTYYITWDPDYFNKTKTNTTYEISVRIDYLNETSGDMKQLTKLSRVPAAWGFSPLTVESKYLKGYGDHNATLTLYSNIKGSAEKTKSTSIWVQFAKQSLPKNEDTPSVTGDNLTIALPVAFGSLVLLLIGGCLWNRKTRKISMGNIMSRTRHGYTGRKARRMFGRKDNGIQLDTRAASSGASPEYRDAPERPRRDSDALGSLVNSPVDPSFHQQGTTGGRNAFREEMQRQERERR</sequence>
<proteinExistence type="predicted"/>
<evidence type="ECO:0000256" key="1">
    <source>
        <dbReference type="SAM" id="MobiDB-lite"/>
    </source>
</evidence>
<keyword evidence="2" id="KW-0472">Membrane</keyword>
<evidence type="ECO:0000313" key="5">
    <source>
        <dbReference type="Proteomes" id="UP000717696"/>
    </source>
</evidence>
<evidence type="ECO:0000313" key="4">
    <source>
        <dbReference type="EMBL" id="KAH7155398.1"/>
    </source>
</evidence>
<accession>A0A9P9F8I8</accession>
<organism evidence="4 5">
    <name type="scientific">Dactylonectria estremocensis</name>
    <dbReference type="NCBI Taxonomy" id="1079267"/>
    <lineage>
        <taxon>Eukaryota</taxon>
        <taxon>Fungi</taxon>
        <taxon>Dikarya</taxon>
        <taxon>Ascomycota</taxon>
        <taxon>Pezizomycotina</taxon>
        <taxon>Sordariomycetes</taxon>
        <taxon>Hypocreomycetidae</taxon>
        <taxon>Hypocreales</taxon>
        <taxon>Nectriaceae</taxon>
        <taxon>Dactylonectria</taxon>
    </lineage>
</organism>
<dbReference type="Pfam" id="PF14610">
    <property type="entry name" value="Psg1"/>
    <property type="match status" value="1"/>
</dbReference>
<feature type="region of interest" description="Disordered" evidence="1">
    <location>
        <begin position="308"/>
        <end position="387"/>
    </location>
</feature>
<dbReference type="EMBL" id="JAGMUU010000004">
    <property type="protein sequence ID" value="KAH7155398.1"/>
    <property type="molecule type" value="Genomic_DNA"/>
</dbReference>
<feature type="transmembrane region" description="Helical" evidence="2">
    <location>
        <begin position="267"/>
        <end position="286"/>
    </location>
</feature>
<dbReference type="OrthoDB" id="4084551at2759"/>
<comment type="caution">
    <text evidence="4">The sequence shown here is derived from an EMBL/GenBank/DDBJ whole genome shotgun (WGS) entry which is preliminary data.</text>
</comment>
<feature type="signal peptide" evidence="3">
    <location>
        <begin position="1"/>
        <end position="18"/>
    </location>
</feature>
<keyword evidence="3" id="KW-0732">Signal</keyword>
<dbReference type="Proteomes" id="UP000717696">
    <property type="component" value="Unassembled WGS sequence"/>
</dbReference>
<evidence type="ECO:0000256" key="3">
    <source>
        <dbReference type="SAM" id="SignalP"/>
    </source>
</evidence>
<feature type="chain" id="PRO_5040491770" evidence="3">
    <location>
        <begin position="19"/>
        <end position="387"/>
    </location>
</feature>
<evidence type="ECO:0000256" key="2">
    <source>
        <dbReference type="SAM" id="Phobius"/>
    </source>
</evidence>
<dbReference type="AlphaFoldDB" id="A0A9P9F8I8"/>
<feature type="compositionally biased region" description="Basic and acidic residues" evidence="1">
    <location>
        <begin position="336"/>
        <end position="349"/>
    </location>
</feature>
<reference evidence="4" key="1">
    <citation type="journal article" date="2021" name="Nat. Commun.">
        <title>Genetic determinants of endophytism in the Arabidopsis root mycobiome.</title>
        <authorList>
            <person name="Mesny F."/>
            <person name="Miyauchi S."/>
            <person name="Thiergart T."/>
            <person name="Pickel B."/>
            <person name="Atanasova L."/>
            <person name="Karlsson M."/>
            <person name="Huettel B."/>
            <person name="Barry K.W."/>
            <person name="Haridas S."/>
            <person name="Chen C."/>
            <person name="Bauer D."/>
            <person name="Andreopoulos W."/>
            <person name="Pangilinan J."/>
            <person name="LaButti K."/>
            <person name="Riley R."/>
            <person name="Lipzen A."/>
            <person name="Clum A."/>
            <person name="Drula E."/>
            <person name="Henrissat B."/>
            <person name="Kohler A."/>
            <person name="Grigoriev I.V."/>
            <person name="Martin F.M."/>
            <person name="Hacquard S."/>
        </authorList>
    </citation>
    <scope>NUCLEOTIDE SEQUENCE</scope>
    <source>
        <strain evidence="4">MPI-CAGE-AT-0021</strain>
    </source>
</reference>
<protein>
    <submittedName>
        <fullName evidence="4">Uncharacterized protein</fullName>
    </submittedName>
</protein>
<keyword evidence="2" id="KW-0812">Transmembrane</keyword>
<gene>
    <name evidence="4" type="ORF">B0J13DRAFT_545493</name>
</gene>
<dbReference type="InterPro" id="IPR028000">
    <property type="entry name" value="Pma1"/>
</dbReference>
<keyword evidence="5" id="KW-1185">Reference proteome</keyword>
<feature type="compositionally biased region" description="Basic and acidic residues" evidence="1">
    <location>
        <begin position="374"/>
        <end position="387"/>
    </location>
</feature>
<keyword evidence="2" id="KW-1133">Transmembrane helix</keyword>
<name>A0A9P9F8I8_9HYPO</name>